<feature type="domain" description="DUF1583" evidence="4">
    <location>
        <begin position="636"/>
        <end position="878"/>
    </location>
</feature>
<evidence type="ECO:0008006" key="8">
    <source>
        <dbReference type="Google" id="ProtNLM"/>
    </source>
</evidence>
<feature type="domain" description="DUF1583" evidence="5">
    <location>
        <begin position="473"/>
        <end position="630"/>
    </location>
</feature>
<feature type="domain" description="DUF1581" evidence="3">
    <location>
        <begin position="356"/>
        <end position="431"/>
    </location>
</feature>
<name>A0A1P8WFY0_9PLAN</name>
<organism evidence="6 7">
    <name type="scientific">Fuerstiella marisgermanici</name>
    <dbReference type="NCBI Taxonomy" id="1891926"/>
    <lineage>
        <taxon>Bacteria</taxon>
        <taxon>Pseudomonadati</taxon>
        <taxon>Planctomycetota</taxon>
        <taxon>Planctomycetia</taxon>
        <taxon>Planctomycetales</taxon>
        <taxon>Planctomycetaceae</taxon>
        <taxon>Fuerstiella</taxon>
    </lineage>
</organism>
<dbReference type="InterPro" id="IPR046518">
    <property type="entry name" value="DUF1583_N"/>
</dbReference>
<feature type="compositionally biased region" description="Pro residues" evidence="1">
    <location>
        <begin position="1087"/>
        <end position="1101"/>
    </location>
</feature>
<evidence type="ECO:0000313" key="7">
    <source>
        <dbReference type="Proteomes" id="UP000187735"/>
    </source>
</evidence>
<reference evidence="6 7" key="1">
    <citation type="journal article" date="2016" name="Front. Microbiol.">
        <title>Fuerstia marisgermanicae gen. nov., sp. nov., an Unusual Member of the Phylum Planctomycetes from the German Wadden Sea.</title>
        <authorList>
            <person name="Kohn T."/>
            <person name="Heuer A."/>
            <person name="Jogler M."/>
            <person name="Vollmers J."/>
            <person name="Boedeker C."/>
            <person name="Bunk B."/>
            <person name="Rast P."/>
            <person name="Borchert D."/>
            <person name="Glockner I."/>
            <person name="Freese H.M."/>
            <person name="Klenk H.P."/>
            <person name="Overmann J."/>
            <person name="Kaster A.K."/>
            <person name="Rohde M."/>
            <person name="Wiegand S."/>
            <person name="Jogler C."/>
        </authorList>
    </citation>
    <scope>NUCLEOTIDE SEQUENCE [LARGE SCALE GENOMIC DNA]</scope>
    <source>
        <strain evidence="6 7">NH11</strain>
    </source>
</reference>
<dbReference type="RefSeq" id="WP_083732013.1">
    <property type="nucleotide sequence ID" value="NZ_CP017641.1"/>
</dbReference>
<keyword evidence="2" id="KW-0732">Signal</keyword>
<dbReference type="AlphaFoldDB" id="A0A1P8WFY0"/>
<protein>
    <recommendedName>
        <fullName evidence="8">3-keto-disaccharide hydrolase domain-containing protein</fullName>
    </recommendedName>
</protein>
<sequence precursor="true">MRTLSRLNHLLLLALWCTIAASVSVASGDPAVSRAIGAIFGEDHIVESAYGVHQRSLAMSPQDRYQFLSDWVLPHDSHDAIRVLVDFMPTHPAGNDGGEGGNLVSPALDLVRSAAEIDRLAELSAKVEMLSPTSTLGQKNRIALLVLIAIQKNQSDVGLKLIDEFLKLSAATELDDVRHRSAEALLFHVGRSVPDIYEALVGPVSTIARRKMTKNVWPIWNRQFQTLATELHLPDPEPAINRSASGQWMSAGIVDAESRGAGIPASRWRLQKGQADNTISHDDDVLYFQSPLTGNFQVECDFAAFSWRDSQLVVCGTWVAPVYTQQHFEVGDIRGTSKRHLLEPRFSKIRGTVHNRVTVTDGQTTAFVNGRRVHDWTMLEHHDPWIAIRNDFKHGGSAFNVRITGAPVIPEAITLTAHPQLQGWLSYFPGSVGWSHSHWQPLYLGQREDRTPANIKQSGGIFAPRRAELPTDCFCEEALFYHRPMLEDGTIEYEYFYNEGQQDAHPMLDRMCFLLQPDGVKLHWLTDGIFDRTDLAPDNKMSTEHAVTEASEDAAADAASFRYDVPRNNAWNKVRLTLTGDIVEIWLNGSVVARQKLNANNQRRFGLFHYADQSELRVRNVTWKGDWPKELPSISDQDLATDEALFLDRDVEHMQAVFQHDFTTDGAVNDRFRLIRGAPGEHVKDTSSGTLALRPGTKGYVNTTIAPSLQAYGDFDITVSYEDFKYSTTENGSSSLLLIARLDNATSDEFFVTRRHMHEPNGERDMLQCVVVQQAPEGERRDYFVTESIEERGGRLRLARRGDRIYYLTAERDSPNFRLRGSRLVTTKPIKADGIRLVAQMHRPGHCSVIWKDIVVKAEKITQASTADADPRVTQLNSERTELLQHVLYDFTKEAPNRAFLYRWRDTRDWNATDKGLKLSAPGFDSWESSGLSTLHDITGDFDITTEFETIKLDKPAADEQTAIYLQIEVPDKNQTQANAMFNLTESGYTEARAQFRYAKPDGRLDYRNAGSVSAKAVTSLRVARRGRKFTVLTKLAGAEHERILDVADLSDVAIPSVRIMLHTGGADRESEILVKRLDIHAEHYEPPPATPTLPPKPVEPPARKKGFFESLFGS</sequence>
<dbReference type="EMBL" id="CP017641">
    <property type="protein sequence ID" value="APZ92953.1"/>
    <property type="molecule type" value="Genomic_DNA"/>
</dbReference>
<gene>
    <name evidence="6" type="ORF">Fuma_02565</name>
</gene>
<feature type="signal peptide" evidence="2">
    <location>
        <begin position="1"/>
        <end position="26"/>
    </location>
</feature>
<dbReference type="OrthoDB" id="230384at2"/>
<dbReference type="Pfam" id="PF20407">
    <property type="entry name" value="DUF1583_N"/>
    <property type="match status" value="1"/>
</dbReference>
<dbReference type="STRING" id="1891926.Fuma_02565"/>
<dbReference type="InterPro" id="IPR011475">
    <property type="entry name" value="DUF1583"/>
</dbReference>
<evidence type="ECO:0000256" key="1">
    <source>
        <dbReference type="SAM" id="MobiDB-lite"/>
    </source>
</evidence>
<proteinExistence type="predicted"/>
<dbReference type="Pfam" id="PF07622">
    <property type="entry name" value="DUF1583"/>
    <property type="match status" value="1"/>
</dbReference>
<dbReference type="Proteomes" id="UP000187735">
    <property type="component" value="Chromosome"/>
</dbReference>
<accession>A0A1P8WFY0</accession>
<feature type="chain" id="PRO_5012930342" description="3-keto-disaccharide hydrolase domain-containing protein" evidence="2">
    <location>
        <begin position="27"/>
        <end position="1115"/>
    </location>
</feature>
<keyword evidence="7" id="KW-1185">Reference proteome</keyword>
<evidence type="ECO:0000259" key="5">
    <source>
        <dbReference type="Pfam" id="PF20407"/>
    </source>
</evidence>
<evidence type="ECO:0000256" key="2">
    <source>
        <dbReference type="SAM" id="SignalP"/>
    </source>
</evidence>
<feature type="region of interest" description="Disordered" evidence="1">
    <location>
        <begin position="1084"/>
        <end position="1105"/>
    </location>
</feature>
<dbReference type="Pfam" id="PF07619">
    <property type="entry name" value="DUF1581"/>
    <property type="match status" value="1"/>
</dbReference>
<evidence type="ECO:0000259" key="3">
    <source>
        <dbReference type="Pfam" id="PF07619"/>
    </source>
</evidence>
<evidence type="ECO:0000313" key="6">
    <source>
        <dbReference type="EMBL" id="APZ92953.1"/>
    </source>
</evidence>
<dbReference type="InterPro" id="IPR022660">
    <property type="entry name" value="DUF1581"/>
</dbReference>
<dbReference type="KEGG" id="fmr:Fuma_02565"/>
<evidence type="ECO:0000259" key="4">
    <source>
        <dbReference type="Pfam" id="PF07622"/>
    </source>
</evidence>
<dbReference type="Gene3D" id="2.60.120.560">
    <property type="entry name" value="Exo-inulinase, domain 1"/>
    <property type="match status" value="1"/>
</dbReference>